<keyword evidence="3" id="KW-0328">Glycosyltransferase</keyword>
<protein>
    <submittedName>
        <fullName evidence="3">Glycosyltransferase family 4 protein</fullName>
        <ecNumber evidence="3">2.4.-.-</ecNumber>
    </submittedName>
</protein>
<dbReference type="CDD" id="cd03801">
    <property type="entry name" value="GT4_PimA-like"/>
    <property type="match status" value="1"/>
</dbReference>
<feature type="domain" description="Glycosyl transferase family 1" evidence="2">
    <location>
        <begin position="189"/>
        <end position="338"/>
    </location>
</feature>
<proteinExistence type="predicted"/>
<dbReference type="EMBL" id="JBHSPA010000134">
    <property type="protein sequence ID" value="MFC5835555.1"/>
    <property type="molecule type" value="Genomic_DNA"/>
</dbReference>
<reference evidence="4" key="1">
    <citation type="journal article" date="2019" name="Int. J. Syst. Evol. Microbiol.">
        <title>The Global Catalogue of Microorganisms (GCM) 10K type strain sequencing project: providing services to taxonomists for standard genome sequencing and annotation.</title>
        <authorList>
            <consortium name="The Broad Institute Genomics Platform"/>
            <consortium name="The Broad Institute Genome Sequencing Center for Infectious Disease"/>
            <person name="Wu L."/>
            <person name="Ma J."/>
        </authorList>
    </citation>
    <scope>NUCLEOTIDE SEQUENCE [LARGE SCALE GENOMIC DNA]</scope>
    <source>
        <strain evidence="4">CCUG 53903</strain>
    </source>
</reference>
<dbReference type="GO" id="GO:0016757">
    <property type="term" value="F:glycosyltransferase activity"/>
    <property type="evidence" value="ECO:0007669"/>
    <property type="project" value="UniProtKB-KW"/>
</dbReference>
<gene>
    <name evidence="3" type="ORF">ACFPZ3_68040</name>
</gene>
<keyword evidence="1 3" id="KW-0808">Transferase</keyword>
<evidence type="ECO:0000259" key="2">
    <source>
        <dbReference type="Pfam" id="PF00534"/>
    </source>
</evidence>
<organism evidence="3 4">
    <name type="scientific">Nonomuraea insulae</name>
    <dbReference type="NCBI Taxonomy" id="1616787"/>
    <lineage>
        <taxon>Bacteria</taxon>
        <taxon>Bacillati</taxon>
        <taxon>Actinomycetota</taxon>
        <taxon>Actinomycetes</taxon>
        <taxon>Streptosporangiales</taxon>
        <taxon>Streptosporangiaceae</taxon>
        <taxon>Nonomuraea</taxon>
    </lineage>
</organism>
<dbReference type="PANTHER" id="PTHR45947">
    <property type="entry name" value="SULFOQUINOVOSYL TRANSFERASE SQD2"/>
    <property type="match status" value="1"/>
</dbReference>
<dbReference type="InterPro" id="IPR050194">
    <property type="entry name" value="Glycosyltransferase_grp1"/>
</dbReference>
<accession>A0ABW1DEW9</accession>
<sequence>MTSIATALDLPAGSPGGSVELLHDLYGGPNPLIPARTFMLLGRQPPHPPIETLQVDGKCLTGPDFWRYTHALTTALTARLTSSDIAVTHLQHLTFGATPALIRALPGRPSIALVHGTDLLFATSNDTQHQVLHHATTSATKIVIPTPAMADSLRRLAPHLDSAKLEHIPWGIPDHLLKTPPHRRQPDTGRPFRLLYAGRLTTEKGVRALAKACAQNRDTTLSIAAPTEQYATLAPRLQELRCPHRYLGWLDRHHLWNCFAEHDALAVPSTTLEAFGLVAVEAQACGLPVLYQPVPGLIDILADTALPTDFTDPTVLSSTLTLLRRDPTLLADLQAAGYTNARRYPISDTAAALTALGNHIT</sequence>
<comment type="caution">
    <text evidence="3">The sequence shown here is derived from an EMBL/GenBank/DDBJ whole genome shotgun (WGS) entry which is preliminary data.</text>
</comment>
<evidence type="ECO:0000313" key="4">
    <source>
        <dbReference type="Proteomes" id="UP001596058"/>
    </source>
</evidence>
<dbReference type="RefSeq" id="WP_379524971.1">
    <property type="nucleotide sequence ID" value="NZ_JBHSPA010000134.1"/>
</dbReference>
<keyword evidence="4" id="KW-1185">Reference proteome</keyword>
<dbReference type="Proteomes" id="UP001596058">
    <property type="component" value="Unassembled WGS sequence"/>
</dbReference>
<dbReference type="InterPro" id="IPR001296">
    <property type="entry name" value="Glyco_trans_1"/>
</dbReference>
<evidence type="ECO:0000256" key="1">
    <source>
        <dbReference type="ARBA" id="ARBA00022679"/>
    </source>
</evidence>
<dbReference type="Gene3D" id="3.40.50.2000">
    <property type="entry name" value="Glycogen Phosphorylase B"/>
    <property type="match status" value="2"/>
</dbReference>
<name>A0ABW1DEW9_9ACTN</name>
<dbReference type="EC" id="2.4.-.-" evidence="3"/>
<dbReference type="Pfam" id="PF00534">
    <property type="entry name" value="Glycos_transf_1"/>
    <property type="match status" value="1"/>
</dbReference>
<dbReference type="SUPFAM" id="SSF53756">
    <property type="entry name" value="UDP-Glycosyltransferase/glycogen phosphorylase"/>
    <property type="match status" value="1"/>
</dbReference>
<dbReference type="PANTHER" id="PTHR45947:SF3">
    <property type="entry name" value="SULFOQUINOVOSYL TRANSFERASE SQD2"/>
    <property type="match status" value="1"/>
</dbReference>
<evidence type="ECO:0000313" key="3">
    <source>
        <dbReference type="EMBL" id="MFC5835555.1"/>
    </source>
</evidence>